<keyword evidence="3" id="KW-1185">Reference proteome</keyword>
<name>A0A1D7UUS4_9LEPT</name>
<dbReference type="OrthoDB" id="330218at2"/>
<dbReference type="Proteomes" id="UP000094197">
    <property type="component" value="Chromosome 1"/>
</dbReference>
<dbReference type="EMBL" id="CP015217">
    <property type="protein sequence ID" value="AOP33303.1"/>
    <property type="molecule type" value="Genomic_DNA"/>
</dbReference>
<evidence type="ECO:0000313" key="2">
    <source>
        <dbReference type="EMBL" id="AOP33303.1"/>
    </source>
</evidence>
<accession>A0A1D7UUS4</accession>
<dbReference type="RefSeq" id="WP_069606542.1">
    <property type="nucleotide sequence ID" value="NZ_CP015217.1"/>
</dbReference>
<feature type="transmembrane region" description="Helical" evidence="1">
    <location>
        <begin position="108"/>
        <end position="126"/>
    </location>
</feature>
<keyword evidence="1" id="KW-0472">Membrane</keyword>
<organism evidence="2 3">
    <name type="scientific">Leptospira tipperaryensis</name>
    <dbReference type="NCBI Taxonomy" id="2564040"/>
    <lineage>
        <taxon>Bacteria</taxon>
        <taxon>Pseudomonadati</taxon>
        <taxon>Spirochaetota</taxon>
        <taxon>Spirochaetia</taxon>
        <taxon>Leptospirales</taxon>
        <taxon>Leptospiraceae</taxon>
        <taxon>Leptospira</taxon>
    </lineage>
</organism>
<sequence length="129" mass="15182">MIRYGVFWFLLLIFAFLNATIRELTYKNLFGEFLSHQISVFTGILLLSIPIAGIAKYFPFSNAKQSIVIGIVWVVLTELFEYTMIVFWSKKPISEFFHAHDVFQGELWILFLIWIALAPFFFFKILNRS</sequence>
<proteinExistence type="predicted"/>
<keyword evidence="1" id="KW-1133">Transmembrane helix</keyword>
<evidence type="ECO:0000256" key="1">
    <source>
        <dbReference type="SAM" id="Phobius"/>
    </source>
</evidence>
<reference evidence="2 3" key="1">
    <citation type="submission" date="2016-04" db="EMBL/GenBank/DDBJ databases">
        <title>Complete genome seqeunce of Leptospira alstonii serovar Room22.</title>
        <authorList>
            <person name="Nally J.E."/>
            <person name="Bayles D.O."/>
            <person name="Hurley D."/>
            <person name="Fanning S."/>
            <person name="McMahon B.J."/>
            <person name="Arent Z."/>
        </authorList>
    </citation>
    <scope>NUCLEOTIDE SEQUENCE [LARGE SCALE GENOMIC DNA]</scope>
    <source>
        <strain evidence="2 3">GWTS #1</strain>
    </source>
</reference>
<keyword evidence="1" id="KW-0812">Transmembrane</keyword>
<gene>
    <name evidence="2" type="ORF">A0128_05240</name>
</gene>
<feature type="transmembrane region" description="Helical" evidence="1">
    <location>
        <begin position="38"/>
        <end position="55"/>
    </location>
</feature>
<feature type="transmembrane region" description="Helical" evidence="1">
    <location>
        <begin position="67"/>
        <end position="88"/>
    </location>
</feature>
<protein>
    <submittedName>
        <fullName evidence="2">Uncharacterized protein</fullName>
    </submittedName>
</protein>
<dbReference type="AlphaFoldDB" id="A0A1D7UUS4"/>
<dbReference type="KEGG" id="laj:A0128_05240"/>
<evidence type="ECO:0000313" key="3">
    <source>
        <dbReference type="Proteomes" id="UP000094197"/>
    </source>
</evidence>